<dbReference type="Pfam" id="PF04963">
    <property type="entry name" value="Sigma54_CBD"/>
    <property type="match status" value="1"/>
</dbReference>
<feature type="region of interest" description="Disordered" evidence="10">
    <location>
        <begin position="80"/>
        <end position="114"/>
    </location>
</feature>
<dbReference type="PROSITE" id="PS00718">
    <property type="entry name" value="SIGMA54_2"/>
    <property type="match status" value="1"/>
</dbReference>
<dbReference type="PRINTS" id="PR00045">
    <property type="entry name" value="SIGMA54FCT"/>
</dbReference>
<dbReference type="GO" id="GO:0000428">
    <property type="term" value="C:DNA-directed RNA polymerase complex"/>
    <property type="evidence" value="ECO:0007669"/>
    <property type="project" value="UniProtKB-KW"/>
</dbReference>
<feature type="domain" description="RNA polymerase sigma factor 54 DNA-binding" evidence="11">
    <location>
        <begin position="313"/>
        <end position="469"/>
    </location>
</feature>
<keyword evidence="5 9" id="KW-0805">Transcription regulation</keyword>
<dbReference type="PANTHER" id="PTHR32248:SF4">
    <property type="entry name" value="RNA POLYMERASE SIGMA-54 FACTOR"/>
    <property type="match status" value="1"/>
</dbReference>
<keyword evidence="14" id="KW-1185">Reference proteome</keyword>
<sequence length="473" mass="53310">MKLKQQSRLTQQLALTPRLQRAIRLLQLSATSLNLEIEKALEDNPFLERVDNLLDSALHLTADDTLISNESAANRVTIDSEAPADGSLDFRSPSHTAQVPNNDDMASPMEAPSPSLREHLTTQIHMRLNEQRQLALAELIIDALDENGFLIETLDEMLEWLPEALNIQRSELETALRQVQDLEPPGIAARNSVECLAIQLKKLPGLPYVTRKRAITIVENHLPLLARRDFSRLKKLLDCDDEDLTDARKAIHSCDPHPAASFSAEKAHTLVPELLAFYQDGQWQIGLNPAALPKIRISSLYADIMKNAENRQTMNTQLQEANWFIRNLQQRYETILKTGQAIAERQQPFFSDGPISMRPLVLHEIADTLELHESTISRVTNQKYMHTPHGIVELKSFFGSHLTTESGNTVSSTAIRERIRQLIGAEDQKKPLSDNRIAQILGEQGLVIARRTVAKYRETLKIPSAHMRKSLSL</sequence>
<proteinExistence type="inferred from homology"/>
<dbReference type="GO" id="GO:0001216">
    <property type="term" value="F:DNA-binding transcription activator activity"/>
    <property type="evidence" value="ECO:0007669"/>
    <property type="project" value="InterPro"/>
</dbReference>
<evidence type="ECO:0000256" key="3">
    <source>
        <dbReference type="ARBA" id="ARBA00022679"/>
    </source>
</evidence>
<dbReference type="PANTHER" id="PTHR32248">
    <property type="entry name" value="RNA POLYMERASE SIGMA-54 FACTOR"/>
    <property type="match status" value="1"/>
</dbReference>
<dbReference type="KEGG" id="ovb:NB640_04215"/>
<dbReference type="InterPro" id="IPR007634">
    <property type="entry name" value="RNA_pol_sigma_54_DNA-bd"/>
</dbReference>
<comment type="function">
    <text evidence="9">Sigma factors are initiation factors that promote the attachment of RNA polymerase to specific initiation sites and are then released.</text>
</comment>
<dbReference type="Gene3D" id="1.10.10.60">
    <property type="entry name" value="Homeodomain-like"/>
    <property type="match status" value="1"/>
</dbReference>
<reference evidence="13" key="1">
    <citation type="journal article" date="2022" name="Front. Microbiol.">
        <title>New perspectives on an old grouping: The genomic and phenotypic variability of Oxalobacter formigenes and the implications for calcium oxalate stone prevention.</title>
        <authorList>
            <person name="Chmiel J.A."/>
            <person name="Carr C."/>
            <person name="Stuivenberg G.A."/>
            <person name="Venema R."/>
            <person name="Chanyi R.M."/>
            <person name="Al K.F."/>
            <person name="Giguere D."/>
            <person name="Say H."/>
            <person name="Akouris P.P."/>
            <person name="Dominguez Romero S.A."/>
            <person name="Kwong A."/>
            <person name="Tai V."/>
            <person name="Koval S.F."/>
            <person name="Razvi H."/>
            <person name="Bjazevic J."/>
            <person name="Burton J.P."/>
        </authorList>
    </citation>
    <scope>NUCLEOTIDE SEQUENCE</scope>
    <source>
        <strain evidence="13">WoOx3</strain>
    </source>
</reference>
<dbReference type="PROSITE" id="PS50044">
    <property type="entry name" value="SIGMA54_3"/>
    <property type="match status" value="1"/>
</dbReference>
<evidence type="ECO:0000313" key="14">
    <source>
        <dbReference type="Proteomes" id="UP001156215"/>
    </source>
</evidence>
<protein>
    <recommendedName>
        <fullName evidence="9">RNA polymerase sigma-54 factor</fullName>
    </recommendedName>
</protein>
<name>A0A9E9P494_9BURK</name>
<evidence type="ECO:0000259" key="12">
    <source>
        <dbReference type="Pfam" id="PF04963"/>
    </source>
</evidence>
<evidence type="ECO:0000256" key="10">
    <source>
        <dbReference type="SAM" id="MobiDB-lite"/>
    </source>
</evidence>
<keyword evidence="6 9" id="KW-0731">Sigma factor</keyword>
<dbReference type="AlphaFoldDB" id="A0A9E9P494"/>
<dbReference type="GO" id="GO:0016779">
    <property type="term" value="F:nucleotidyltransferase activity"/>
    <property type="evidence" value="ECO:0007669"/>
    <property type="project" value="UniProtKB-KW"/>
</dbReference>
<dbReference type="InterPro" id="IPR007046">
    <property type="entry name" value="RNA_pol_sigma_54_core-bd"/>
</dbReference>
<evidence type="ECO:0000256" key="2">
    <source>
        <dbReference type="ARBA" id="ARBA00022478"/>
    </source>
</evidence>
<dbReference type="RefSeq" id="WP_269309925.1">
    <property type="nucleotide sequence ID" value="NZ_CP098242.1"/>
</dbReference>
<keyword evidence="3 9" id="KW-0808">Transferase</keyword>
<dbReference type="GO" id="GO:0016987">
    <property type="term" value="F:sigma factor activity"/>
    <property type="evidence" value="ECO:0007669"/>
    <property type="project" value="UniProtKB-KW"/>
</dbReference>
<keyword evidence="4 9" id="KW-0548">Nucleotidyltransferase</keyword>
<evidence type="ECO:0000256" key="4">
    <source>
        <dbReference type="ARBA" id="ARBA00022695"/>
    </source>
</evidence>
<evidence type="ECO:0000256" key="8">
    <source>
        <dbReference type="ARBA" id="ARBA00023163"/>
    </source>
</evidence>
<dbReference type="Pfam" id="PF04552">
    <property type="entry name" value="Sigma54_DBD"/>
    <property type="match status" value="1"/>
</dbReference>
<evidence type="ECO:0000259" key="11">
    <source>
        <dbReference type="Pfam" id="PF04552"/>
    </source>
</evidence>
<evidence type="ECO:0000256" key="1">
    <source>
        <dbReference type="ARBA" id="ARBA00008798"/>
    </source>
</evidence>
<keyword evidence="2 9" id="KW-0240">DNA-directed RNA polymerase</keyword>
<organism evidence="13 14">
    <name type="scientific">Oxalobacter vibrioformis</name>
    <dbReference type="NCBI Taxonomy" id="933080"/>
    <lineage>
        <taxon>Bacteria</taxon>
        <taxon>Pseudomonadati</taxon>
        <taxon>Pseudomonadota</taxon>
        <taxon>Betaproteobacteria</taxon>
        <taxon>Burkholderiales</taxon>
        <taxon>Oxalobacteraceae</taxon>
        <taxon>Oxalobacter</taxon>
    </lineage>
</organism>
<evidence type="ECO:0000256" key="7">
    <source>
        <dbReference type="ARBA" id="ARBA00023125"/>
    </source>
</evidence>
<evidence type="ECO:0000256" key="9">
    <source>
        <dbReference type="PIRNR" id="PIRNR000774"/>
    </source>
</evidence>
<dbReference type="Proteomes" id="UP001156215">
    <property type="component" value="Chromosome"/>
</dbReference>
<evidence type="ECO:0000256" key="5">
    <source>
        <dbReference type="ARBA" id="ARBA00023015"/>
    </source>
</evidence>
<evidence type="ECO:0000313" key="13">
    <source>
        <dbReference type="EMBL" id="WAW10858.1"/>
    </source>
</evidence>
<dbReference type="GO" id="GO:0003677">
    <property type="term" value="F:DNA binding"/>
    <property type="evidence" value="ECO:0007669"/>
    <property type="project" value="UniProtKB-KW"/>
</dbReference>
<dbReference type="GO" id="GO:0006352">
    <property type="term" value="P:DNA-templated transcription initiation"/>
    <property type="evidence" value="ECO:0007669"/>
    <property type="project" value="InterPro"/>
</dbReference>
<dbReference type="NCBIfam" id="TIGR02395">
    <property type="entry name" value="rpoN_sigma"/>
    <property type="match status" value="1"/>
</dbReference>
<dbReference type="InterPro" id="IPR000394">
    <property type="entry name" value="RNA_pol_sigma_54"/>
</dbReference>
<keyword evidence="8 9" id="KW-0804">Transcription</keyword>
<gene>
    <name evidence="13" type="primary">rpoN</name>
    <name evidence="13" type="ORF">NB640_04215</name>
</gene>
<dbReference type="PIRSF" id="PIRSF000774">
    <property type="entry name" value="RpoN"/>
    <property type="match status" value="1"/>
</dbReference>
<feature type="domain" description="RNA polymerase sigma factor 54 core-binding" evidence="12">
    <location>
        <begin position="110"/>
        <end position="301"/>
    </location>
</feature>
<accession>A0A9E9P494</accession>
<dbReference type="Pfam" id="PF00309">
    <property type="entry name" value="Sigma54_AID"/>
    <property type="match status" value="1"/>
</dbReference>
<dbReference type="Gene3D" id="1.10.10.1330">
    <property type="entry name" value="RNA polymerase sigma-54 factor, core-binding domain"/>
    <property type="match status" value="1"/>
</dbReference>
<keyword evidence="7 9" id="KW-0238">DNA-binding</keyword>
<comment type="similarity">
    <text evidence="1 9">Belongs to the sigma-54 factor family.</text>
</comment>
<dbReference type="PROSITE" id="PS00717">
    <property type="entry name" value="SIGMA54_1"/>
    <property type="match status" value="1"/>
</dbReference>
<dbReference type="InterPro" id="IPR038709">
    <property type="entry name" value="RpoN_core-bd_sf"/>
</dbReference>
<evidence type="ECO:0000256" key="6">
    <source>
        <dbReference type="ARBA" id="ARBA00023082"/>
    </source>
</evidence>
<dbReference type="EMBL" id="CP098242">
    <property type="protein sequence ID" value="WAW10858.1"/>
    <property type="molecule type" value="Genomic_DNA"/>
</dbReference>
<dbReference type="NCBIfam" id="NF009118">
    <property type="entry name" value="PRK12469.1"/>
    <property type="match status" value="1"/>
</dbReference>